<dbReference type="GO" id="GO:0000407">
    <property type="term" value="C:phagophore assembly site"/>
    <property type="evidence" value="ECO:0007669"/>
    <property type="project" value="TreeGrafter"/>
</dbReference>
<dbReference type="GO" id="GO:1990316">
    <property type="term" value="C:Atg1/ULK1 kinase complex"/>
    <property type="evidence" value="ECO:0007669"/>
    <property type="project" value="TreeGrafter"/>
</dbReference>
<dbReference type="WBParaSite" id="PgR043_g032_t02">
    <property type="protein sequence ID" value="PgR043_g032_t02"/>
    <property type="gene ID" value="PgR043_g032"/>
</dbReference>
<dbReference type="InterPro" id="IPR012445">
    <property type="entry name" value="ATG101"/>
</dbReference>
<comment type="similarity">
    <text evidence="1">Belongs to the ATG101 family.</text>
</comment>
<evidence type="ECO:0000256" key="3">
    <source>
        <dbReference type="ARBA" id="ARBA00023006"/>
    </source>
</evidence>
<dbReference type="GO" id="GO:0019901">
    <property type="term" value="F:protein kinase binding"/>
    <property type="evidence" value="ECO:0007669"/>
    <property type="project" value="TreeGrafter"/>
</dbReference>
<name>A0A915BJK8_PARUN</name>
<proteinExistence type="inferred from homology"/>
<dbReference type="Pfam" id="PF07855">
    <property type="entry name" value="ATG101"/>
    <property type="match status" value="1"/>
</dbReference>
<accession>A0A915BJK8</accession>
<evidence type="ECO:0000256" key="2">
    <source>
        <dbReference type="ARBA" id="ARBA00018874"/>
    </source>
</evidence>
<evidence type="ECO:0000313" key="5">
    <source>
        <dbReference type="WBParaSite" id="PgR043_g032_t02"/>
    </source>
</evidence>
<evidence type="ECO:0000256" key="1">
    <source>
        <dbReference type="ARBA" id="ARBA00007130"/>
    </source>
</evidence>
<dbReference type="AlphaFoldDB" id="A0A915BJK8"/>
<reference evidence="5" key="1">
    <citation type="submission" date="2022-11" db="UniProtKB">
        <authorList>
            <consortium name="WormBaseParasite"/>
        </authorList>
    </citation>
    <scope>IDENTIFICATION</scope>
</reference>
<keyword evidence="3" id="KW-0072">Autophagy</keyword>
<protein>
    <recommendedName>
        <fullName evidence="2">Autophagy-related protein 101</fullName>
    </recommendedName>
</protein>
<dbReference type="PANTHER" id="PTHR13292">
    <property type="entry name" value="AUTOPHAGY-RELATED PROTEIN 101"/>
    <property type="match status" value="1"/>
</dbReference>
<organism evidence="4 5">
    <name type="scientific">Parascaris univalens</name>
    <name type="common">Nematode worm</name>
    <dbReference type="NCBI Taxonomy" id="6257"/>
    <lineage>
        <taxon>Eukaryota</taxon>
        <taxon>Metazoa</taxon>
        <taxon>Ecdysozoa</taxon>
        <taxon>Nematoda</taxon>
        <taxon>Chromadorea</taxon>
        <taxon>Rhabditida</taxon>
        <taxon>Spirurina</taxon>
        <taxon>Ascaridomorpha</taxon>
        <taxon>Ascaridoidea</taxon>
        <taxon>Ascarididae</taxon>
        <taxon>Parascaris</taxon>
    </lineage>
</organism>
<evidence type="ECO:0000313" key="4">
    <source>
        <dbReference type="Proteomes" id="UP000887569"/>
    </source>
</evidence>
<keyword evidence="4" id="KW-1185">Reference proteome</keyword>
<sequence>MIVLNENALSRFLNELSNFTDGNFTCSRNRMNARNQQFQLTVDLRQVKDAVSAIFHTLLLHRSVGKFQYKAESNYQLGSIGVEEVDCDFVDLTYVRVNSAELVSAVKSEIDAFFADVSKAAQCGGASSNVTSSSTQHFTYGKPLLNARIALEFYQRRKRQWPLPDDQVPWEVWQLQLDIVDVRENEYFERMREDVAESLSDVVISTCGAINRPQYLPKMPTRSELTNVFDDNFSDCQPYLFRVVRHPLHTGDKTCETSTFLSSGGLSTVKKLLKDTLSF</sequence>
<dbReference type="Proteomes" id="UP000887569">
    <property type="component" value="Unplaced"/>
</dbReference>
<dbReference type="PANTHER" id="PTHR13292:SF0">
    <property type="entry name" value="AUTOPHAGY-RELATED PROTEIN 101"/>
    <property type="match status" value="1"/>
</dbReference>
<dbReference type="GO" id="GO:0000045">
    <property type="term" value="P:autophagosome assembly"/>
    <property type="evidence" value="ECO:0007669"/>
    <property type="project" value="TreeGrafter"/>
</dbReference>